<dbReference type="CTD" id="2671"/>
<evidence type="ECO:0000256" key="5">
    <source>
        <dbReference type="ARBA" id="ARBA00023002"/>
    </source>
</evidence>
<keyword evidence="4 9" id="KW-0274">FAD</keyword>
<protein>
    <recommendedName>
        <fullName evidence="9">Sulfhydryl oxidase</fullName>
        <ecNumber evidence="9">1.8.3.2</ecNumber>
    </recommendedName>
</protein>
<accession>A0AAJ7UGS7</accession>
<comment type="catalytic activity">
    <reaction evidence="8 9">
        <text>2 R'C(R)SH + O2 = R'C(R)S-S(R)CR' + H2O2</text>
        <dbReference type="Rhea" id="RHEA:17357"/>
        <dbReference type="ChEBI" id="CHEBI:15379"/>
        <dbReference type="ChEBI" id="CHEBI:16240"/>
        <dbReference type="ChEBI" id="CHEBI:16520"/>
        <dbReference type="ChEBI" id="CHEBI:17412"/>
        <dbReference type="EC" id="1.8.3.2"/>
    </reaction>
</comment>
<dbReference type="GO" id="GO:0016971">
    <property type="term" value="F:flavin-dependent sulfhydryl oxidase activity"/>
    <property type="evidence" value="ECO:0007669"/>
    <property type="project" value="InterPro"/>
</dbReference>
<dbReference type="SUPFAM" id="SSF69000">
    <property type="entry name" value="FAD-dependent thiol oxidase"/>
    <property type="match status" value="1"/>
</dbReference>
<dbReference type="PROSITE" id="PS51324">
    <property type="entry name" value="ERV_ALR"/>
    <property type="match status" value="1"/>
</dbReference>
<dbReference type="GO" id="GO:0050660">
    <property type="term" value="F:flavin adenine dinucleotide binding"/>
    <property type="evidence" value="ECO:0007669"/>
    <property type="project" value="TreeGrafter"/>
</dbReference>
<evidence type="ECO:0000256" key="9">
    <source>
        <dbReference type="RuleBase" id="RU371123"/>
    </source>
</evidence>
<evidence type="ECO:0000256" key="10">
    <source>
        <dbReference type="SAM" id="MobiDB-lite"/>
    </source>
</evidence>
<keyword evidence="7" id="KW-1015">Disulfide bond</keyword>
<dbReference type="PANTHER" id="PTHR12645:SF0">
    <property type="entry name" value="FAD-LINKED SULFHYDRYL OXIDASE ALR"/>
    <property type="match status" value="1"/>
</dbReference>
<evidence type="ECO:0000256" key="2">
    <source>
        <dbReference type="ARBA" id="ARBA00004569"/>
    </source>
</evidence>
<gene>
    <name evidence="13" type="primary">GFER</name>
</gene>
<dbReference type="RefSeq" id="XP_032834527.1">
    <property type="nucleotide sequence ID" value="XM_032978636.1"/>
</dbReference>
<dbReference type="AlphaFoldDB" id="A0AAJ7UGS7"/>
<dbReference type="Pfam" id="PF04777">
    <property type="entry name" value="Evr1_Alr"/>
    <property type="match status" value="1"/>
</dbReference>
<dbReference type="Proteomes" id="UP001318040">
    <property type="component" value="Chromosome 3"/>
</dbReference>
<feature type="domain" description="ERV/ALR sulfhydryl oxidase" evidence="11">
    <location>
        <begin position="84"/>
        <end position="184"/>
    </location>
</feature>
<dbReference type="KEGG" id="pmrn:116956794"/>
<name>A0AAJ7UGS7_PETMA</name>
<dbReference type="FunFam" id="1.20.120.310:FF:000003">
    <property type="entry name" value="Sulfhydryl oxidase"/>
    <property type="match status" value="1"/>
</dbReference>
<reference evidence="13" key="1">
    <citation type="submission" date="2025-08" db="UniProtKB">
        <authorList>
            <consortium name="RefSeq"/>
        </authorList>
    </citation>
    <scope>IDENTIFICATION</scope>
    <source>
        <tissue evidence="13">Sperm</tissue>
    </source>
</reference>
<sequence>MAAPSEKETTQGRGSGLGSVPGSVPGSSSAAKAPGAPKPCRACTDFTSWMKAQRKEKGAAAGSAATEEAEQRRAAAAAAAAAECPADREELGRSTWTFLHTMAAYYPEQPSAQQRRDMGELVRLFSRFYPCEDCAKDMRERLETRPPDTSSRCGLSQWMCGLHNDVNRRLGKPQFDCSRVDERWKDGWSDGSCD</sequence>
<feature type="region of interest" description="Disordered" evidence="10">
    <location>
        <begin position="1"/>
        <end position="40"/>
    </location>
</feature>
<dbReference type="Gene3D" id="1.20.120.310">
    <property type="entry name" value="ERV/ALR sulfhydryl oxidase domain"/>
    <property type="match status" value="1"/>
</dbReference>
<evidence type="ECO:0000256" key="4">
    <source>
        <dbReference type="ARBA" id="ARBA00022827"/>
    </source>
</evidence>
<dbReference type="PANTHER" id="PTHR12645">
    <property type="entry name" value="ALR/ERV"/>
    <property type="match status" value="1"/>
</dbReference>
<evidence type="ECO:0000256" key="6">
    <source>
        <dbReference type="ARBA" id="ARBA00023128"/>
    </source>
</evidence>
<keyword evidence="6" id="KW-0496">Mitochondrion</keyword>
<keyword evidence="12" id="KW-1185">Reference proteome</keyword>
<keyword evidence="3 9" id="KW-0285">Flavoprotein</keyword>
<evidence type="ECO:0000313" key="12">
    <source>
        <dbReference type="Proteomes" id="UP001318040"/>
    </source>
</evidence>
<dbReference type="InterPro" id="IPR017905">
    <property type="entry name" value="ERV/ALR_sulphydryl_oxidase"/>
</dbReference>
<evidence type="ECO:0000256" key="8">
    <source>
        <dbReference type="ARBA" id="ARBA00048864"/>
    </source>
</evidence>
<evidence type="ECO:0000313" key="13">
    <source>
        <dbReference type="RefSeq" id="XP_032834527.1"/>
    </source>
</evidence>
<comment type="subcellular location">
    <subcellularLocation>
        <location evidence="2">Mitochondrion intermembrane space</location>
    </subcellularLocation>
</comment>
<dbReference type="InterPro" id="IPR039799">
    <property type="entry name" value="ALR/ERV"/>
</dbReference>
<feature type="compositionally biased region" description="Basic and acidic residues" evidence="10">
    <location>
        <begin position="1"/>
        <end position="10"/>
    </location>
</feature>
<keyword evidence="5 9" id="KW-0560">Oxidoreductase</keyword>
<feature type="compositionally biased region" description="Low complexity" evidence="10">
    <location>
        <begin position="20"/>
        <end position="40"/>
    </location>
</feature>
<evidence type="ECO:0000259" key="11">
    <source>
        <dbReference type="PROSITE" id="PS51324"/>
    </source>
</evidence>
<evidence type="ECO:0000256" key="1">
    <source>
        <dbReference type="ARBA" id="ARBA00001974"/>
    </source>
</evidence>
<dbReference type="GO" id="GO:0005758">
    <property type="term" value="C:mitochondrial intermembrane space"/>
    <property type="evidence" value="ECO:0007669"/>
    <property type="project" value="UniProtKB-SubCell"/>
</dbReference>
<evidence type="ECO:0000256" key="7">
    <source>
        <dbReference type="ARBA" id="ARBA00023157"/>
    </source>
</evidence>
<comment type="cofactor">
    <cofactor evidence="1 9">
        <name>FAD</name>
        <dbReference type="ChEBI" id="CHEBI:57692"/>
    </cofactor>
</comment>
<dbReference type="InterPro" id="IPR036774">
    <property type="entry name" value="ERV/ALR_sulphydryl_oxid_sf"/>
</dbReference>
<dbReference type="EC" id="1.8.3.2" evidence="9"/>
<evidence type="ECO:0000256" key="3">
    <source>
        <dbReference type="ARBA" id="ARBA00022630"/>
    </source>
</evidence>
<proteinExistence type="predicted"/>
<organism evidence="12 13">
    <name type="scientific">Petromyzon marinus</name>
    <name type="common">Sea lamprey</name>
    <dbReference type="NCBI Taxonomy" id="7757"/>
    <lineage>
        <taxon>Eukaryota</taxon>
        <taxon>Metazoa</taxon>
        <taxon>Chordata</taxon>
        <taxon>Craniata</taxon>
        <taxon>Vertebrata</taxon>
        <taxon>Cyclostomata</taxon>
        <taxon>Hyperoartia</taxon>
        <taxon>Petromyzontiformes</taxon>
        <taxon>Petromyzontidae</taxon>
        <taxon>Petromyzon</taxon>
    </lineage>
</organism>